<dbReference type="AlphaFoldDB" id="A0A645AR72"/>
<protein>
    <recommendedName>
        <fullName evidence="4">DUF4044 domain-containing protein</fullName>
    </recommendedName>
</protein>
<evidence type="ECO:0000313" key="3">
    <source>
        <dbReference type="EMBL" id="MPM53353.1"/>
    </source>
</evidence>
<evidence type="ECO:0000256" key="2">
    <source>
        <dbReference type="SAM" id="Phobius"/>
    </source>
</evidence>
<keyword evidence="2" id="KW-0472">Membrane</keyword>
<accession>A0A645AR72</accession>
<feature type="region of interest" description="Disordered" evidence="1">
    <location>
        <begin position="1"/>
        <end position="21"/>
    </location>
</feature>
<organism evidence="3">
    <name type="scientific">bioreactor metagenome</name>
    <dbReference type="NCBI Taxonomy" id="1076179"/>
    <lineage>
        <taxon>unclassified sequences</taxon>
        <taxon>metagenomes</taxon>
        <taxon>ecological metagenomes</taxon>
    </lineage>
</organism>
<evidence type="ECO:0000256" key="1">
    <source>
        <dbReference type="SAM" id="MobiDB-lite"/>
    </source>
</evidence>
<keyword evidence="2" id="KW-1133">Transmembrane helix</keyword>
<feature type="transmembrane region" description="Helical" evidence="2">
    <location>
        <begin position="28"/>
        <end position="53"/>
    </location>
</feature>
<keyword evidence="2" id="KW-0812">Transmembrane</keyword>
<reference evidence="3" key="1">
    <citation type="submission" date="2019-08" db="EMBL/GenBank/DDBJ databases">
        <authorList>
            <person name="Kucharzyk K."/>
            <person name="Murdoch R.W."/>
            <person name="Higgins S."/>
            <person name="Loffler F."/>
        </authorList>
    </citation>
    <scope>NUCLEOTIDE SEQUENCE</scope>
</reference>
<evidence type="ECO:0008006" key="4">
    <source>
        <dbReference type="Google" id="ProtNLM"/>
    </source>
</evidence>
<dbReference type="EMBL" id="VSSQ01014296">
    <property type="protein sequence ID" value="MPM53353.1"/>
    <property type="molecule type" value="Genomic_DNA"/>
</dbReference>
<gene>
    <name evidence="3" type="ORF">SDC9_100120</name>
</gene>
<comment type="caution">
    <text evidence="3">The sequence shown here is derived from an EMBL/GenBank/DDBJ whole genome shotgun (WGS) entry which is preliminary data.</text>
</comment>
<proteinExistence type="predicted"/>
<name>A0A645AR72_9ZZZZ</name>
<feature type="compositionally biased region" description="Basic and acidic residues" evidence="1">
    <location>
        <begin position="1"/>
        <end position="16"/>
    </location>
</feature>
<sequence length="54" mass="6329">MWGKHQKMEPRAENEPKFNPQNKTDRKILMTVVISCSILILLIIGLILVYIFLM</sequence>